<evidence type="ECO:0000313" key="2">
    <source>
        <dbReference type="Proteomes" id="UP000037035"/>
    </source>
</evidence>
<protein>
    <recommendedName>
        <fullName evidence="3">HAT C-terminal dimerisation domain-containing protein</fullName>
    </recommendedName>
</protein>
<dbReference type="Proteomes" id="UP000037035">
    <property type="component" value="Unassembled WGS sequence"/>
</dbReference>
<dbReference type="STRING" id="27349.A0A0L6VK10"/>
<accession>A0A0L6VK10</accession>
<gene>
    <name evidence="1" type="ORF">VP01_1449g6</name>
</gene>
<dbReference type="VEuPathDB" id="FungiDB:VP01_1449g6"/>
<comment type="caution">
    <text evidence="1">The sequence shown here is derived from an EMBL/GenBank/DDBJ whole genome shotgun (WGS) entry which is preliminary data.</text>
</comment>
<sequence>MGSRCLAPNPTVSTSQRANQANIPFQMRSGIRLQKSVNFWRPSTTMALPISMSLIKTIYQICAKYNAAQLIPTANDMIIKLKNYLVLALKKTVPICSMILDPQIKLKYLKKNRAFLAEHDMTILTVNQVLQMFKVKARAFDLSPTTMQHSEGKSKNDLPKRSPCLSVIEANIFGNHECCLLVTTPENLSLLVIDGQNLLGHSGNKAPSECVFSGSKTIIGSQQHRHASHLIERIVCIKEWYQKFNQMMEISSVSLPVSNTPPSDDDSDRKDS</sequence>
<evidence type="ECO:0000313" key="1">
    <source>
        <dbReference type="EMBL" id="KNZ61121.1"/>
    </source>
</evidence>
<dbReference type="AlphaFoldDB" id="A0A0L6VK10"/>
<proteinExistence type="predicted"/>
<organism evidence="1 2">
    <name type="scientific">Puccinia sorghi</name>
    <dbReference type="NCBI Taxonomy" id="27349"/>
    <lineage>
        <taxon>Eukaryota</taxon>
        <taxon>Fungi</taxon>
        <taxon>Dikarya</taxon>
        <taxon>Basidiomycota</taxon>
        <taxon>Pucciniomycotina</taxon>
        <taxon>Pucciniomycetes</taxon>
        <taxon>Pucciniales</taxon>
        <taxon>Pucciniaceae</taxon>
        <taxon>Puccinia</taxon>
    </lineage>
</organism>
<keyword evidence="2" id="KW-1185">Reference proteome</keyword>
<evidence type="ECO:0008006" key="3">
    <source>
        <dbReference type="Google" id="ProtNLM"/>
    </source>
</evidence>
<name>A0A0L6VK10_9BASI</name>
<dbReference type="OrthoDB" id="3243659at2759"/>
<dbReference type="EMBL" id="LAVV01004998">
    <property type="protein sequence ID" value="KNZ61121.1"/>
    <property type="molecule type" value="Genomic_DNA"/>
</dbReference>
<reference evidence="1 2" key="1">
    <citation type="submission" date="2015-08" db="EMBL/GenBank/DDBJ databases">
        <title>Next Generation Sequencing and Analysis of the Genome of Puccinia sorghi L Schw, the Causal Agent of Maize Common Rust.</title>
        <authorList>
            <person name="Rochi L."/>
            <person name="Burguener G."/>
            <person name="Darino M."/>
            <person name="Turjanski A."/>
            <person name="Kreff E."/>
            <person name="Dieguez M.J."/>
            <person name="Sacco F."/>
        </authorList>
    </citation>
    <scope>NUCLEOTIDE SEQUENCE [LARGE SCALE GENOMIC DNA]</scope>
    <source>
        <strain evidence="1 2">RO10H11247</strain>
    </source>
</reference>